<organism evidence="1 2">
    <name type="scientific">Aspergillus novoparasiticus</name>
    <dbReference type="NCBI Taxonomy" id="986946"/>
    <lineage>
        <taxon>Eukaryota</taxon>
        <taxon>Fungi</taxon>
        <taxon>Dikarya</taxon>
        <taxon>Ascomycota</taxon>
        <taxon>Pezizomycotina</taxon>
        <taxon>Eurotiomycetes</taxon>
        <taxon>Eurotiomycetidae</taxon>
        <taxon>Eurotiales</taxon>
        <taxon>Aspergillaceae</taxon>
        <taxon>Aspergillus</taxon>
        <taxon>Aspergillus subgen. Circumdati</taxon>
    </lineage>
</organism>
<dbReference type="AlphaFoldDB" id="A0A5N6EC74"/>
<dbReference type="InterPro" id="IPR051678">
    <property type="entry name" value="AGP_Transferase"/>
</dbReference>
<reference evidence="1 2" key="1">
    <citation type="submission" date="2019-04" db="EMBL/GenBank/DDBJ databases">
        <title>Fungal friends and foes A comparative genomics study of 23 Aspergillus species from section Flavi.</title>
        <authorList>
            <consortium name="DOE Joint Genome Institute"/>
            <person name="Kjaerbolling I."/>
            <person name="Vesth T.C."/>
            <person name="Frisvad J.C."/>
            <person name="Nybo J.L."/>
            <person name="Theobald S."/>
            <person name="Kildgaard S."/>
            <person name="Petersen T.I."/>
            <person name="Kuo A."/>
            <person name="Sato A."/>
            <person name="Lyhne E.K."/>
            <person name="Kogle M.E."/>
            <person name="Wiebenga A."/>
            <person name="Kun R.S."/>
            <person name="Lubbers R.J."/>
            <person name="Makela M.R."/>
            <person name="Barry K."/>
            <person name="Chovatia M."/>
            <person name="Clum A."/>
            <person name="Daum C."/>
            <person name="Haridas S."/>
            <person name="He G."/>
            <person name="LaButti K."/>
            <person name="Lipzen A."/>
            <person name="Mondo S."/>
            <person name="Pangilinan J."/>
            <person name="Riley R."/>
            <person name="Salamov A."/>
            <person name="Simmons B.A."/>
            <person name="Magnuson J.K."/>
            <person name="Henrissat B."/>
            <person name="Mortensen U.H."/>
            <person name="Larsen T.O."/>
            <person name="De vries R.P."/>
            <person name="Grigoriev I.V."/>
            <person name="Machida M."/>
            <person name="Baker S.E."/>
            <person name="Andersen M.R."/>
        </authorList>
    </citation>
    <scope>NUCLEOTIDE SEQUENCE [LARGE SCALE GENOMIC DNA]</scope>
    <source>
        <strain evidence="1 2">CBS 126849</strain>
    </source>
</reference>
<accession>A0A5N6EC74</accession>
<dbReference type="Proteomes" id="UP000326799">
    <property type="component" value="Unassembled WGS sequence"/>
</dbReference>
<sequence>MVTYRLAKQLLSLQLPDTTEKEIDFTDTLFFTTSPNRHLPAPAQVRALSKDIDTRPQPTPIIFENLNLIVKFGLYVTIVEALNLWMVKKVFHDKAPVPELFGWRVDEEDYMFIYTELIEGPTLDECWNRLGTIEKSAISDQLSRITVTLRQLEQDPSDQFIEFNEWFACPNQCLLPDNGEIKFTHAELDRRNTIVSSFTPVQIVILNWQQAGWYPDYWKCCKAFYICWDGEWRKDYVDKCLQPRTDVYTVLSDYCMAMGTG</sequence>
<dbReference type="EMBL" id="ML733509">
    <property type="protein sequence ID" value="KAB8215202.1"/>
    <property type="molecule type" value="Genomic_DNA"/>
</dbReference>
<name>A0A5N6EC74_9EURO</name>
<dbReference type="PANTHER" id="PTHR21310:SF54">
    <property type="entry name" value="AMINOGLYCOSIDE PHOSPHOTRANSFERASE DOMAIN-CONTAINING PROTEIN"/>
    <property type="match status" value="1"/>
</dbReference>
<dbReference type="InterPro" id="IPR011009">
    <property type="entry name" value="Kinase-like_dom_sf"/>
</dbReference>
<dbReference type="SUPFAM" id="SSF56112">
    <property type="entry name" value="Protein kinase-like (PK-like)"/>
    <property type="match status" value="1"/>
</dbReference>
<evidence type="ECO:0000313" key="2">
    <source>
        <dbReference type="Proteomes" id="UP000326799"/>
    </source>
</evidence>
<protein>
    <recommendedName>
        <fullName evidence="3">Aminoglycoside phosphotransferase domain-containing protein</fullName>
    </recommendedName>
</protein>
<proteinExistence type="predicted"/>
<evidence type="ECO:0008006" key="3">
    <source>
        <dbReference type="Google" id="ProtNLM"/>
    </source>
</evidence>
<dbReference type="PANTHER" id="PTHR21310">
    <property type="entry name" value="AMINOGLYCOSIDE PHOSPHOTRANSFERASE-RELATED-RELATED"/>
    <property type="match status" value="1"/>
</dbReference>
<gene>
    <name evidence="1" type="ORF">BDV33DRAFT_195427</name>
</gene>
<evidence type="ECO:0000313" key="1">
    <source>
        <dbReference type="EMBL" id="KAB8215202.1"/>
    </source>
</evidence>
<keyword evidence="2" id="KW-1185">Reference proteome</keyword>